<keyword evidence="3" id="KW-1185">Reference proteome</keyword>
<reference evidence="2 3" key="1">
    <citation type="submission" date="2024-02" db="EMBL/GenBank/DDBJ databases">
        <title>De novo assembly and annotation of 12 fungi associated with fruit tree decline syndrome in Ontario, Canada.</title>
        <authorList>
            <person name="Sulman M."/>
            <person name="Ellouze W."/>
            <person name="Ilyukhin E."/>
        </authorList>
    </citation>
    <scope>NUCLEOTIDE SEQUENCE [LARGE SCALE GENOMIC DNA]</scope>
    <source>
        <strain evidence="2 3">M169</strain>
    </source>
</reference>
<accession>A0ABR1PF44</accession>
<gene>
    <name evidence="2" type="ORF">SLS63_003836</name>
</gene>
<evidence type="ECO:0008006" key="4">
    <source>
        <dbReference type="Google" id="ProtNLM"/>
    </source>
</evidence>
<evidence type="ECO:0000313" key="3">
    <source>
        <dbReference type="Proteomes" id="UP001430848"/>
    </source>
</evidence>
<evidence type="ECO:0000313" key="2">
    <source>
        <dbReference type="EMBL" id="KAK7735366.1"/>
    </source>
</evidence>
<feature type="region of interest" description="Disordered" evidence="1">
    <location>
        <begin position="264"/>
        <end position="316"/>
    </location>
</feature>
<protein>
    <recommendedName>
        <fullName evidence="4">Fungal N-terminal domain-containing protein</fullName>
    </recommendedName>
</protein>
<dbReference type="Proteomes" id="UP001430848">
    <property type="component" value="Unassembled WGS sequence"/>
</dbReference>
<proteinExistence type="predicted"/>
<name>A0ABR1PF44_DIAER</name>
<sequence length="316" mass="35022">MAELVASLLGIVGAGTKVAMVLSQVASEIGSAGKETQIMAREIRSFCTIIRILRQTMDIVHSEMTWNNYSDCSETISDMMIVSQDMFMEILSLVNSIQKSSLGGSALPNNSKFNLASRIRWVMNKPKTSLSLSIDLQDIANEYRASIQEMEAARLEAENEASYEPPPWDSQPDDMGVVDSTTMDAQQDIELREMIATAEEEVRSLRPSSSVYSDSTASIYSSLSRHSMRMSVIVDELPMAEVVSASERRKSKALTIRNSISVQPTLSSVPEDPKWTPTQPSTQPSTQPLTQPQSQMPEEDPEKAFKDLSMFPVHML</sequence>
<feature type="region of interest" description="Disordered" evidence="1">
    <location>
        <begin position="155"/>
        <end position="174"/>
    </location>
</feature>
<organism evidence="2 3">
    <name type="scientific">Diaporthe eres</name>
    <name type="common">Phomopsis oblonga</name>
    <dbReference type="NCBI Taxonomy" id="83184"/>
    <lineage>
        <taxon>Eukaryota</taxon>
        <taxon>Fungi</taxon>
        <taxon>Dikarya</taxon>
        <taxon>Ascomycota</taxon>
        <taxon>Pezizomycotina</taxon>
        <taxon>Sordariomycetes</taxon>
        <taxon>Sordariomycetidae</taxon>
        <taxon>Diaporthales</taxon>
        <taxon>Diaporthaceae</taxon>
        <taxon>Diaporthe</taxon>
        <taxon>Diaporthe eres species complex</taxon>
    </lineage>
</organism>
<comment type="caution">
    <text evidence="2">The sequence shown here is derived from an EMBL/GenBank/DDBJ whole genome shotgun (WGS) entry which is preliminary data.</text>
</comment>
<feature type="compositionally biased region" description="Low complexity" evidence="1">
    <location>
        <begin position="276"/>
        <end position="295"/>
    </location>
</feature>
<evidence type="ECO:0000256" key="1">
    <source>
        <dbReference type="SAM" id="MobiDB-lite"/>
    </source>
</evidence>
<dbReference type="EMBL" id="JAKNSF020000013">
    <property type="protein sequence ID" value="KAK7735366.1"/>
    <property type="molecule type" value="Genomic_DNA"/>
</dbReference>